<accession>A0ABU9XJK6</accession>
<sequence length="164" mass="19059">MKLKVFSDQYVTENDQDIVVFLIGMRINKRLAIRKWFPVLKAMPPMIRELHENKDALGFLSSESFIGLRTTVLISYWKSSEDLLAYARGQKHLAAWKEFNTKIGNNEAVGIYHETYVIEKGKYETFYRNMPQYGLAKAIGHKPITKDMNTAKKRLNGIYSHKKI</sequence>
<gene>
    <name evidence="1" type="ORF">ABC228_07475</name>
</gene>
<reference evidence="1 2" key="1">
    <citation type="submission" date="2024-05" db="EMBL/GenBank/DDBJ databases">
        <authorList>
            <person name="Haq I."/>
            <person name="Ullah Z."/>
            <person name="Ahmad R."/>
            <person name="Li M."/>
            <person name="Tong Y."/>
        </authorList>
    </citation>
    <scope>NUCLEOTIDE SEQUENCE [LARGE SCALE GENOMIC DNA]</scope>
    <source>
        <strain evidence="1 2">16A2E</strain>
    </source>
</reference>
<keyword evidence="2" id="KW-1185">Reference proteome</keyword>
<comment type="caution">
    <text evidence="1">The sequence shown here is derived from an EMBL/GenBank/DDBJ whole genome shotgun (WGS) entry which is preliminary data.</text>
</comment>
<dbReference type="RefSeq" id="WP_345824845.1">
    <property type="nucleotide sequence ID" value="NZ_JBDIML010000002.1"/>
</dbReference>
<name>A0ABU9XJK6_9BACI</name>
<dbReference type="EMBL" id="JBDIML010000002">
    <property type="protein sequence ID" value="MEN2767022.1"/>
    <property type="molecule type" value="Genomic_DNA"/>
</dbReference>
<protein>
    <submittedName>
        <fullName evidence="1">DUF4188 domain-containing protein</fullName>
    </submittedName>
</protein>
<dbReference type="InterPro" id="IPR025444">
    <property type="entry name" value="Monooxy_af470"/>
</dbReference>
<evidence type="ECO:0000313" key="2">
    <source>
        <dbReference type="Proteomes" id="UP001444625"/>
    </source>
</evidence>
<dbReference type="Proteomes" id="UP001444625">
    <property type="component" value="Unassembled WGS sequence"/>
</dbReference>
<proteinExistence type="predicted"/>
<evidence type="ECO:0000313" key="1">
    <source>
        <dbReference type="EMBL" id="MEN2767022.1"/>
    </source>
</evidence>
<organism evidence="1 2">
    <name type="scientific">Ornithinibacillus xuwenensis</name>
    <dbReference type="NCBI Taxonomy" id="3144668"/>
    <lineage>
        <taxon>Bacteria</taxon>
        <taxon>Bacillati</taxon>
        <taxon>Bacillota</taxon>
        <taxon>Bacilli</taxon>
        <taxon>Bacillales</taxon>
        <taxon>Bacillaceae</taxon>
        <taxon>Ornithinibacillus</taxon>
    </lineage>
</organism>
<dbReference type="Pfam" id="PF13826">
    <property type="entry name" value="Monooxy_af470-like"/>
    <property type="match status" value="1"/>
</dbReference>